<comment type="caution">
    <text evidence="1">The sequence shown here is derived from an EMBL/GenBank/DDBJ whole genome shotgun (WGS) entry which is preliminary data.</text>
</comment>
<dbReference type="EMBL" id="NZEX01000181">
    <property type="protein sequence ID" value="MAH64697.1"/>
    <property type="molecule type" value="Genomic_DNA"/>
</dbReference>
<proteinExistence type="predicted"/>
<dbReference type="AlphaFoldDB" id="A0A2D6YND5"/>
<organism evidence="1 2">
    <name type="scientific">SAR324 cluster bacterium</name>
    <dbReference type="NCBI Taxonomy" id="2024889"/>
    <lineage>
        <taxon>Bacteria</taxon>
        <taxon>Deltaproteobacteria</taxon>
        <taxon>SAR324 cluster</taxon>
    </lineage>
</organism>
<dbReference type="Proteomes" id="UP000226525">
    <property type="component" value="Unassembled WGS sequence"/>
</dbReference>
<protein>
    <submittedName>
        <fullName evidence="1">Uncharacterized protein</fullName>
    </submittedName>
</protein>
<evidence type="ECO:0000313" key="2">
    <source>
        <dbReference type="Proteomes" id="UP000226525"/>
    </source>
</evidence>
<evidence type="ECO:0000313" key="1">
    <source>
        <dbReference type="EMBL" id="MAH64697.1"/>
    </source>
</evidence>
<sequence>MQMFVWDFSNCNFCEMEGYHGLKCEKRTLEINKLGRFDLLRQNYSQKIVYSKNIRFINNIKVGSKFLRRLAQVRKFL</sequence>
<accession>A0A2D6YND5</accession>
<gene>
    <name evidence="1" type="ORF">CMN54_14900</name>
</gene>
<reference evidence="2" key="1">
    <citation type="submission" date="2017-09" db="EMBL/GenBank/DDBJ databases">
        <title>The Reconstruction of 2,631 Draft Metagenome-Assembled Genomes from the Global Oceans.</title>
        <authorList>
            <person name="Tully B.J."/>
            <person name="Graham E.D."/>
            <person name="Heidelberg J.F."/>
        </authorList>
    </citation>
    <scope>NUCLEOTIDE SEQUENCE [LARGE SCALE GENOMIC DNA]</scope>
</reference>
<name>A0A2D6YND5_9DELT</name>